<comment type="caution">
    <text evidence="3">The sequence shown here is derived from an EMBL/GenBank/DDBJ whole genome shotgun (WGS) entry which is preliminary data.</text>
</comment>
<keyword evidence="2" id="KW-0472">Membrane</keyword>
<feature type="compositionally biased region" description="Basic and acidic residues" evidence="1">
    <location>
        <begin position="40"/>
        <end position="62"/>
    </location>
</feature>
<dbReference type="Proteomes" id="UP000828390">
    <property type="component" value="Unassembled WGS sequence"/>
</dbReference>
<dbReference type="AlphaFoldDB" id="A0A9D4S585"/>
<reference evidence="3" key="2">
    <citation type="submission" date="2020-11" db="EMBL/GenBank/DDBJ databases">
        <authorList>
            <person name="McCartney M.A."/>
            <person name="Auch B."/>
            <person name="Kono T."/>
            <person name="Mallez S."/>
            <person name="Becker A."/>
            <person name="Gohl D.M."/>
            <person name="Silverstein K.A.T."/>
            <person name="Koren S."/>
            <person name="Bechman K.B."/>
            <person name="Herman A."/>
            <person name="Abrahante J.E."/>
            <person name="Garbe J."/>
        </authorList>
    </citation>
    <scope>NUCLEOTIDE SEQUENCE</scope>
    <source>
        <strain evidence="3">Duluth1</strain>
        <tissue evidence="3">Whole animal</tissue>
    </source>
</reference>
<evidence type="ECO:0000256" key="1">
    <source>
        <dbReference type="SAM" id="MobiDB-lite"/>
    </source>
</evidence>
<evidence type="ECO:0000313" key="3">
    <source>
        <dbReference type="EMBL" id="KAH3893069.1"/>
    </source>
</evidence>
<keyword evidence="2" id="KW-0812">Transmembrane</keyword>
<gene>
    <name evidence="3" type="ORF">DPMN_017209</name>
</gene>
<name>A0A9D4S585_DREPO</name>
<feature type="transmembrane region" description="Helical" evidence="2">
    <location>
        <begin position="230"/>
        <end position="253"/>
    </location>
</feature>
<sequence length="267" mass="30622">MDASKKVEKMEDDDDEESDAEDHVYFSRGGDAQILADDVGMSREQSRTDDIGMSREQSRTEDNISSEHQVEQRNEDTEVLIEAEDRKDEVVEDVPESTAGNEEVNDEDEIPDNLPHQVDLPQDASTEEPEIIEDPRQDHNEEIEVPIEMGEAQHIRTGMSTSRAPTPTPRRSVREKRPTERYKDYQMNACVVPRPQDARFEALNKLIASGVLNQVDSKTAGRMVSSIFQLYVSMFFFSYFKQYFVCILCVFYIRFFLQVSRSICSDG</sequence>
<keyword evidence="2" id="KW-1133">Transmembrane helix</keyword>
<organism evidence="3 4">
    <name type="scientific">Dreissena polymorpha</name>
    <name type="common">Zebra mussel</name>
    <name type="synonym">Mytilus polymorpha</name>
    <dbReference type="NCBI Taxonomy" id="45954"/>
    <lineage>
        <taxon>Eukaryota</taxon>
        <taxon>Metazoa</taxon>
        <taxon>Spiralia</taxon>
        <taxon>Lophotrochozoa</taxon>
        <taxon>Mollusca</taxon>
        <taxon>Bivalvia</taxon>
        <taxon>Autobranchia</taxon>
        <taxon>Heteroconchia</taxon>
        <taxon>Euheterodonta</taxon>
        <taxon>Imparidentia</taxon>
        <taxon>Neoheterodontei</taxon>
        <taxon>Myida</taxon>
        <taxon>Dreissenoidea</taxon>
        <taxon>Dreissenidae</taxon>
        <taxon>Dreissena</taxon>
    </lineage>
</organism>
<keyword evidence="4" id="KW-1185">Reference proteome</keyword>
<reference evidence="3" key="1">
    <citation type="journal article" date="2019" name="bioRxiv">
        <title>The Genome of the Zebra Mussel, Dreissena polymorpha: A Resource for Invasive Species Research.</title>
        <authorList>
            <person name="McCartney M.A."/>
            <person name="Auch B."/>
            <person name="Kono T."/>
            <person name="Mallez S."/>
            <person name="Zhang Y."/>
            <person name="Obille A."/>
            <person name="Becker A."/>
            <person name="Abrahante J.E."/>
            <person name="Garbe J."/>
            <person name="Badalamenti J.P."/>
            <person name="Herman A."/>
            <person name="Mangelson H."/>
            <person name="Liachko I."/>
            <person name="Sullivan S."/>
            <person name="Sone E.D."/>
            <person name="Koren S."/>
            <person name="Silverstein K.A.T."/>
            <person name="Beckman K.B."/>
            <person name="Gohl D.M."/>
        </authorList>
    </citation>
    <scope>NUCLEOTIDE SEQUENCE</scope>
    <source>
        <strain evidence="3">Duluth1</strain>
        <tissue evidence="3">Whole animal</tissue>
    </source>
</reference>
<evidence type="ECO:0000256" key="2">
    <source>
        <dbReference type="SAM" id="Phobius"/>
    </source>
</evidence>
<protein>
    <submittedName>
        <fullName evidence="3">Uncharacterized protein</fullName>
    </submittedName>
</protein>
<accession>A0A9D4S585</accession>
<proteinExistence type="predicted"/>
<evidence type="ECO:0000313" key="4">
    <source>
        <dbReference type="Proteomes" id="UP000828390"/>
    </source>
</evidence>
<dbReference type="EMBL" id="JAIWYP010000001">
    <property type="protein sequence ID" value="KAH3893069.1"/>
    <property type="molecule type" value="Genomic_DNA"/>
</dbReference>
<feature type="compositionally biased region" description="Acidic residues" evidence="1">
    <location>
        <begin position="10"/>
        <end position="20"/>
    </location>
</feature>
<feature type="region of interest" description="Disordered" evidence="1">
    <location>
        <begin position="149"/>
        <end position="179"/>
    </location>
</feature>
<feature type="region of interest" description="Disordered" evidence="1">
    <location>
        <begin position="1"/>
        <end position="121"/>
    </location>
</feature>